<comment type="caution">
    <text evidence="1">The sequence shown here is derived from an EMBL/GenBank/DDBJ whole genome shotgun (WGS) entry which is preliminary data.</text>
</comment>
<name>A0ABU2VNK4_9ACTN</name>
<proteinExistence type="predicted"/>
<evidence type="ECO:0000313" key="2">
    <source>
        <dbReference type="Proteomes" id="UP001183824"/>
    </source>
</evidence>
<dbReference type="RefSeq" id="WP_311719822.1">
    <property type="nucleotide sequence ID" value="NZ_JAVREZ010000025.1"/>
</dbReference>
<protein>
    <submittedName>
        <fullName evidence="1">Uncharacterized protein</fullName>
    </submittedName>
</protein>
<keyword evidence="2" id="KW-1185">Reference proteome</keyword>
<accession>A0ABU2VNK4</accession>
<dbReference type="Proteomes" id="UP001183824">
    <property type="component" value="Unassembled WGS sequence"/>
</dbReference>
<gene>
    <name evidence="1" type="ORF">RNB18_44355</name>
</gene>
<organism evidence="1 2">
    <name type="scientific">Streptomyces doebereineriae</name>
    <dbReference type="NCBI Taxonomy" id="3075528"/>
    <lineage>
        <taxon>Bacteria</taxon>
        <taxon>Bacillati</taxon>
        <taxon>Actinomycetota</taxon>
        <taxon>Actinomycetes</taxon>
        <taxon>Kitasatosporales</taxon>
        <taxon>Streptomycetaceae</taxon>
        <taxon>Streptomyces</taxon>
    </lineage>
</organism>
<evidence type="ECO:0000313" key="1">
    <source>
        <dbReference type="EMBL" id="MDT0487127.1"/>
    </source>
</evidence>
<reference evidence="2" key="1">
    <citation type="submission" date="2023-07" db="EMBL/GenBank/DDBJ databases">
        <title>30 novel species of actinomycetes from the DSMZ collection.</title>
        <authorList>
            <person name="Nouioui I."/>
        </authorList>
    </citation>
    <scope>NUCLEOTIDE SEQUENCE [LARGE SCALE GENOMIC DNA]</scope>
    <source>
        <strain evidence="2">DSM 41640</strain>
    </source>
</reference>
<dbReference type="Gene3D" id="2.60.40.2880">
    <property type="entry name" value="MmpS1-5, C-terminal soluble domain"/>
    <property type="match status" value="1"/>
</dbReference>
<dbReference type="EMBL" id="JAVREZ010000025">
    <property type="protein sequence ID" value="MDT0487127.1"/>
    <property type="molecule type" value="Genomic_DNA"/>
</dbReference>
<sequence>MDYRISGRGTAQISYAGPDGKLHTVSARLPWHGGADLTAGSAQAAVSILLGKEGGNATCSVSLHGKVMQQATAYGSYGRANCRTPLARTTP</sequence>
<dbReference type="InterPro" id="IPR038468">
    <property type="entry name" value="MmpS_C"/>
</dbReference>